<organism evidence="1 2">
    <name type="scientific">Neolentinus lepideus HHB14362 ss-1</name>
    <dbReference type="NCBI Taxonomy" id="1314782"/>
    <lineage>
        <taxon>Eukaryota</taxon>
        <taxon>Fungi</taxon>
        <taxon>Dikarya</taxon>
        <taxon>Basidiomycota</taxon>
        <taxon>Agaricomycotina</taxon>
        <taxon>Agaricomycetes</taxon>
        <taxon>Gloeophyllales</taxon>
        <taxon>Gloeophyllaceae</taxon>
        <taxon>Neolentinus</taxon>
    </lineage>
</organism>
<proteinExistence type="predicted"/>
<name>A0A165N6A4_9AGAM</name>
<dbReference type="Proteomes" id="UP000076761">
    <property type="component" value="Unassembled WGS sequence"/>
</dbReference>
<evidence type="ECO:0000313" key="2">
    <source>
        <dbReference type="Proteomes" id="UP000076761"/>
    </source>
</evidence>
<sequence>MSLLQSCVRVRWSVNCNHLQTALPNKSKTKDVRYSYTTSAGRRWSIFRSWRSRRSIMCITSSAFQGIMFVGDVYLARCQRRRMVRHRGRNGVDVRGSRRLFRLKLFTNVVGFAWTSRRADMVMEKGSWGQDASQIVGYIEVGREVFEFVDESIYRPEGRVRHGVRLVSCTNQWRVYPALSIMSCPPSNDTAGVRETREVTDSNSR</sequence>
<dbReference type="AlphaFoldDB" id="A0A165N6A4"/>
<evidence type="ECO:0000313" key="1">
    <source>
        <dbReference type="EMBL" id="KZT19233.1"/>
    </source>
</evidence>
<reference evidence="1 2" key="1">
    <citation type="journal article" date="2016" name="Mol. Biol. Evol.">
        <title>Comparative Genomics of Early-Diverging Mushroom-Forming Fungi Provides Insights into the Origins of Lignocellulose Decay Capabilities.</title>
        <authorList>
            <person name="Nagy L.G."/>
            <person name="Riley R."/>
            <person name="Tritt A."/>
            <person name="Adam C."/>
            <person name="Daum C."/>
            <person name="Floudas D."/>
            <person name="Sun H."/>
            <person name="Yadav J.S."/>
            <person name="Pangilinan J."/>
            <person name="Larsson K.H."/>
            <person name="Matsuura K."/>
            <person name="Barry K."/>
            <person name="Labutti K."/>
            <person name="Kuo R."/>
            <person name="Ohm R.A."/>
            <person name="Bhattacharya S.S."/>
            <person name="Shirouzu T."/>
            <person name="Yoshinaga Y."/>
            <person name="Martin F.M."/>
            <person name="Grigoriev I.V."/>
            <person name="Hibbett D.S."/>
        </authorList>
    </citation>
    <scope>NUCLEOTIDE SEQUENCE [LARGE SCALE GENOMIC DNA]</scope>
    <source>
        <strain evidence="1 2">HHB14362 ss-1</strain>
    </source>
</reference>
<accession>A0A165N6A4</accession>
<keyword evidence="2" id="KW-1185">Reference proteome</keyword>
<dbReference type="InParanoid" id="A0A165N6A4"/>
<dbReference type="EMBL" id="KV425646">
    <property type="protein sequence ID" value="KZT19233.1"/>
    <property type="molecule type" value="Genomic_DNA"/>
</dbReference>
<gene>
    <name evidence="1" type="ORF">NEOLEDRAFT_985708</name>
</gene>
<protein>
    <submittedName>
        <fullName evidence="1">Uncharacterized protein</fullName>
    </submittedName>
</protein>